<feature type="domain" description="SH3b" evidence="2">
    <location>
        <begin position="48"/>
        <end position="112"/>
    </location>
</feature>
<evidence type="ECO:0000313" key="3">
    <source>
        <dbReference type="EMBL" id="WMT83324.1"/>
    </source>
</evidence>
<dbReference type="EMBL" id="CP101637">
    <property type="protein sequence ID" value="WMT83324.1"/>
    <property type="molecule type" value="Genomic_DNA"/>
</dbReference>
<feature type="domain" description="SH3b" evidence="2">
    <location>
        <begin position="121"/>
        <end position="185"/>
    </location>
</feature>
<proteinExistence type="predicted"/>
<accession>A0ABY9Q6X0</accession>
<feature type="domain" description="SH3b" evidence="2">
    <location>
        <begin position="191"/>
        <end position="257"/>
    </location>
</feature>
<dbReference type="Pfam" id="PF08239">
    <property type="entry name" value="SH3_3"/>
    <property type="match status" value="3"/>
</dbReference>
<gene>
    <name evidence="3" type="ORF">TEMA_38350</name>
</gene>
<dbReference type="InterPro" id="IPR052354">
    <property type="entry name" value="Cell_Wall_Dynamics_Protein"/>
</dbReference>
<dbReference type="Proteomes" id="UP001235030">
    <property type="component" value="Chromosome"/>
</dbReference>
<dbReference type="SUPFAM" id="SSF50044">
    <property type="entry name" value="SH3-domain"/>
    <property type="match status" value="2"/>
</dbReference>
<keyword evidence="1" id="KW-0732">Signal</keyword>
<keyword evidence="4" id="KW-1185">Reference proteome</keyword>
<sequence>MKYNVLKKFMVTGLASMLCLGGVSMADLSNYNSNTITNVYADTIKDSAFSATGTINSNVSMRKGPGTSYTRLDTLKKRTKVTIVAKSSNNWYKIKNNKDYAYVYSQYVTIKSNNDKKEDVAYSATGIAKSAVYVRESTSTNSTKLGTLNKNIKVTIVAKSSNNWYKIKFNGRYGYVCSQYITITNNSDNKEDKYPQTGVVNHAVYVRKGASTNYAKLGILNKNTKVAILSKTTYGWYKVQYKNGTGYVYSQYIEVNSNQK</sequence>
<dbReference type="InterPro" id="IPR036028">
    <property type="entry name" value="SH3-like_dom_sf"/>
</dbReference>
<feature type="chain" id="PRO_5046134274" description="SH3b domain-containing protein" evidence="1">
    <location>
        <begin position="27"/>
        <end position="260"/>
    </location>
</feature>
<evidence type="ECO:0000259" key="2">
    <source>
        <dbReference type="PROSITE" id="PS51781"/>
    </source>
</evidence>
<dbReference type="PROSITE" id="PS51781">
    <property type="entry name" value="SH3B"/>
    <property type="match status" value="3"/>
</dbReference>
<evidence type="ECO:0000313" key="4">
    <source>
        <dbReference type="Proteomes" id="UP001235030"/>
    </source>
</evidence>
<dbReference type="SMART" id="SM00287">
    <property type="entry name" value="SH3b"/>
    <property type="match status" value="3"/>
</dbReference>
<dbReference type="RefSeq" id="WP_228106114.1">
    <property type="nucleotide sequence ID" value="NZ_CP101637.1"/>
</dbReference>
<protein>
    <recommendedName>
        <fullName evidence="2">SH3b domain-containing protein</fullName>
    </recommendedName>
</protein>
<organism evidence="3 4">
    <name type="scientific">Terrisporobacter mayombei</name>
    <dbReference type="NCBI Taxonomy" id="1541"/>
    <lineage>
        <taxon>Bacteria</taxon>
        <taxon>Bacillati</taxon>
        <taxon>Bacillota</taxon>
        <taxon>Clostridia</taxon>
        <taxon>Peptostreptococcales</taxon>
        <taxon>Peptostreptococcaceae</taxon>
        <taxon>Terrisporobacter</taxon>
    </lineage>
</organism>
<reference evidence="3 4" key="1">
    <citation type="submission" date="2022-07" db="EMBL/GenBank/DDBJ databases">
        <title>Genome sequence of Terrisporobacter mayombei DSM6539.</title>
        <authorList>
            <person name="Boeer T."/>
            <person name="Bengelsdorf F.R."/>
            <person name="Daniel R."/>
            <person name="Poehlein A."/>
        </authorList>
    </citation>
    <scope>NUCLEOTIDE SEQUENCE [LARGE SCALE GENOMIC DNA]</scope>
    <source>
        <strain evidence="3 4">DSM 6539</strain>
    </source>
</reference>
<evidence type="ECO:0000256" key="1">
    <source>
        <dbReference type="SAM" id="SignalP"/>
    </source>
</evidence>
<dbReference type="InterPro" id="IPR003646">
    <property type="entry name" value="SH3-like_bac-type"/>
</dbReference>
<dbReference type="PANTHER" id="PTHR34408:SF1">
    <property type="entry name" value="GLYCOSYL HYDROLASE FAMILY 19 DOMAIN-CONTAINING PROTEIN HI_1415"/>
    <property type="match status" value="1"/>
</dbReference>
<feature type="signal peptide" evidence="1">
    <location>
        <begin position="1"/>
        <end position="26"/>
    </location>
</feature>
<dbReference type="PANTHER" id="PTHR34408">
    <property type="entry name" value="FAMILY PROTEIN, PUTATIVE-RELATED"/>
    <property type="match status" value="1"/>
</dbReference>
<name>A0ABY9Q6X0_9FIRM</name>
<dbReference type="Gene3D" id="2.30.30.40">
    <property type="entry name" value="SH3 Domains"/>
    <property type="match status" value="3"/>
</dbReference>